<evidence type="ECO:0000256" key="1">
    <source>
        <dbReference type="SAM" id="MobiDB-lite"/>
    </source>
</evidence>
<evidence type="ECO:0000313" key="3">
    <source>
        <dbReference type="EMBL" id="SBT46490.1"/>
    </source>
</evidence>
<feature type="compositionally biased region" description="Basic and acidic residues" evidence="1">
    <location>
        <begin position="197"/>
        <end position="208"/>
    </location>
</feature>
<dbReference type="CDD" id="cd03112">
    <property type="entry name" value="CobW-like"/>
    <property type="match status" value="1"/>
</dbReference>
<dbReference type="PANTHER" id="PTHR13748:SF31">
    <property type="entry name" value="ZINC-REGULATED GTPASE METALLOPROTEIN ACTIVATOR 1A-RELATED"/>
    <property type="match status" value="1"/>
</dbReference>
<dbReference type="Pfam" id="PF02492">
    <property type="entry name" value="cobW"/>
    <property type="match status" value="1"/>
</dbReference>
<protein>
    <submittedName>
        <fullName evidence="3">COBW domain-containing protein 1, putative (CBWD1)</fullName>
    </submittedName>
</protein>
<reference evidence="5 6" key="2">
    <citation type="submission" date="2016-05" db="EMBL/GenBank/DDBJ databases">
        <authorList>
            <person name="Naeem Raeece"/>
        </authorList>
    </citation>
    <scope>NUCLEOTIDE SEQUENCE [LARGE SCALE GENOMIC DNA]</scope>
</reference>
<dbReference type="Proteomes" id="UP000078550">
    <property type="component" value="Unassembled WGS sequence"/>
</dbReference>
<dbReference type="AlphaFoldDB" id="A0A1A8ZRK1"/>
<feature type="domain" description="CobW/HypB/UreG nucleotide-binding" evidence="2">
    <location>
        <begin position="4"/>
        <end position="275"/>
    </location>
</feature>
<dbReference type="InterPro" id="IPR027417">
    <property type="entry name" value="P-loop_NTPase"/>
</dbReference>
<accession>A0A1A8ZRK1</accession>
<organism evidence="3 6">
    <name type="scientific">Plasmodium ovale wallikeri</name>
    <dbReference type="NCBI Taxonomy" id="864142"/>
    <lineage>
        <taxon>Eukaryota</taxon>
        <taxon>Sar</taxon>
        <taxon>Alveolata</taxon>
        <taxon>Apicomplexa</taxon>
        <taxon>Aconoidasida</taxon>
        <taxon>Haemosporida</taxon>
        <taxon>Plasmodiidae</taxon>
        <taxon>Plasmodium</taxon>
        <taxon>Plasmodium (Plasmodium)</taxon>
    </lineage>
</organism>
<sequence>MIGITIITGFLGSGKTTLLKNLLKESIKKNKKIAIIHNEFTENHNNIDRIVFKDINDIYNLQKEVDVKHSSTSRHTNEKVDSLKIVNEIDTEEGFIYELNNGCLCCSNKSNFVKLIENILSMKTSYDSIFVEVSGVYDNIQINNLLWLDELNNSEIYLDSIVHIIDSYNFLKSITSDIPFYGNLIAQSATFCTEGGSEGKSDHVDRRGALPPPPPLPLPLPLPPPDSQGVGGKEEQACEQLTVCDVILLNKIDKISDQEKEKIKNFVANINPLSSIYLTTYSEMPIENITNLKCYEKRNIKNVFINTVRGENIEEKKKSFHYNNFVNCSFQFKHNILYIINLSKQLSKKKNKFLASKDKNILRNIFFLKKKNIFSYKKINDTLASLLWNNSLQIYRGKGIFIAFNDDIYNNRKKLKLNMYYYQSVGDLYEINLIMSDIHVFFRDFRETQAHREERSLDLLPDRSPIMSNAMERIPSTDNKLLASSDSNGECEDDPPDENCLYNAENFLAEMDNYPSDDSSHSDSADYNVRNILNNVDIFESRFLFIGKNINVESVRKKLSECLCD</sequence>
<name>A0A1A8ZRK1_PLAOA</name>
<dbReference type="Proteomes" id="UP000078555">
    <property type="component" value="Unassembled WGS sequence"/>
</dbReference>
<evidence type="ECO:0000313" key="5">
    <source>
        <dbReference type="Proteomes" id="UP000078550"/>
    </source>
</evidence>
<dbReference type="InterPro" id="IPR003495">
    <property type="entry name" value="CobW/HypB/UreG_nucleotide-bd"/>
</dbReference>
<keyword evidence="6" id="KW-1185">Reference proteome</keyword>
<gene>
    <name evidence="3" type="ORF">POVWA1_054000</name>
    <name evidence="4" type="ORF">POVWA2_053230</name>
</gene>
<dbReference type="EMBL" id="FLRD01000139">
    <property type="protein sequence ID" value="SBT46490.1"/>
    <property type="molecule type" value="Genomic_DNA"/>
</dbReference>
<reference evidence="3" key="1">
    <citation type="submission" date="2016-05" db="EMBL/GenBank/DDBJ databases">
        <authorList>
            <person name="Lavstsen T."/>
            <person name="Jespersen J.S."/>
        </authorList>
    </citation>
    <scope>NUCLEOTIDE SEQUENCE [LARGE SCALE GENOMIC DNA]</scope>
</reference>
<dbReference type="SUPFAM" id="SSF52540">
    <property type="entry name" value="P-loop containing nucleoside triphosphate hydrolases"/>
    <property type="match status" value="1"/>
</dbReference>
<evidence type="ECO:0000313" key="6">
    <source>
        <dbReference type="Proteomes" id="UP000078555"/>
    </source>
</evidence>
<dbReference type="Gene3D" id="3.40.50.300">
    <property type="entry name" value="P-loop containing nucleotide triphosphate hydrolases"/>
    <property type="match status" value="1"/>
</dbReference>
<evidence type="ECO:0000313" key="4">
    <source>
        <dbReference type="EMBL" id="SBT47067.1"/>
    </source>
</evidence>
<feature type="region of interest" description="Disordered" evidence="1">
    <location>
        <begin position="196"/>
        <end position="232"/>
    </location>
</feature>
<dbReference type="InterPro" id="IPR051316">
    <property type="entry name" value="Zinc-reg_GTPase_activator"/>
</dbReference>
<dbReference type="EMBL" id="FLRE01000187">
    <property type="protein sequence ID" value="SBT47067.1"/>
    <property type="molecule type" value="Genomic_DNA"/>
</dbReference>
<dbReference type="GO" id="GO:0005737">
    <property type="term" value="C:cytoplasm"/>
    <property type="evidence" value="ECO:0007669"/>
    <property type="project" value="TreeGrafter"/>
</dbReference>
<proteinExistence type="predicted"/>
<dbReference type="PANTHER" id="PTHR13748">
    <property type="entry name" value="COBW-RELATED"/>
    <property type="match status" value="1"/>
</dbReference>
<feature type="compositionally biased region" description="Pro residues" evidence="1">
    <location>
        <begin position="210"/>
        <end position="226"/>
    </location>
</feature>
<evidence type="ECO:0000259" key="2">
    <source>
        <dbReference type="Pfam" id="PF02492"/>
    </source>
</evidence>